<dbReference type="Proteomes" id="UP000019423">
    <property type="component" value="Plasmid pHsw1"/>
</dbReference>
<keyword evidence="1" id="KW-0812">Transmembrane</keyword>
<name>W8EQQ1_9BACT</name>
<evidence type="ECO:0000313" key="3">
    <source>
        <dbReference type="Proteomes" id="UP000019423"/>
    </source>
</evidence>
<proteinExistence type="predicted"/>
<dbReference type="RefSeq" id="WP_044000381.1">
    <property type="nucleotide sequence ID" value="NZ_CP007144.1"/>
</dbReference>
<keyword evidence="1" id="KW-1133">Transmembrane helix</keyword>
<keyword evidence="2" id="KW-0614">Plasmid</keyword>
<evidence type="ECO:0000313" key="2">
    <source>
        <dbReference type="EMBL" id="AHJ95454.1"/>
    </source>
</evidence>
<gene>
    <name evidence="2" type="ORF">Hsw_PA0121</name>
</gene>
<dbReference type="AlphaFoldDB" id="W8EQQ1"/>
<feature type="transmembrane region" description="Helical" evidence="1">
    <location>
        <begin position="40"/>
        <end position="59"/>
    </location>
</feature>
<geneLocation type="plasmid" evidence="2 3">
    <name>pHsw1</name>
</geneLocation>
<keyword evidence="1" id="KW-0472">Membrane</keyword>
<feature type="transmembrane region" description="Helical" evidence="1">
    <location>
        <begin position="9"/>
        <end position="28"/>
    </location>
</feature>
<dbReference type="PATRIC" id="fig|1227739.3.peg.150"/>
<organism evidence="2 3">
    <name type="scientific">Hymenobacter swuensis DY53</name>
    <dbReference type="NCBI Taxonomy" id="1227739"/>
    <lineage>
        <taxon>Bacteria</taxon>
        <taxon>Pseudomonadati</taxon>
        <taxon>Bacteroidota</taxon>
        <taxon>Cytophagia</taxon>
        <taxon>Cytophagales</taxon>
        <taxon>Hymenobacteraceae</taxon>
        <taxon>Hymenobacter</taxon>
    </lineage>
</organism>
<reference evidence="2 3" key="1">
    <citation type="submission" date="2014-01" db="EMBL/GenBank/DDBJ databases">
        <title>Complete sequence of plasmid1 of ionizing-radiation resistance bacterium Hymenobacter swuensis DY53.</title>
        <authorList>
            <person name="Jung J.-H."/>
            <person name="Jeong S.-W."/>
            <person name="Joe M.-H."/>
            <person name="Cho y.-j."/>
            <person name="Kim M.-K."/>
            <person name="Lim S.-Y."/>
        </authorList>
    </citation>
    <scope>NUCLEOTIDE SEQUENCE [LARGE SCALE GENOMIC DNA]</scope>
    <source>
        <strain evidence="2 3">DY53</strain>
        <plasmid evidence="2 3">pHsw1</plasmid>
    </source>
</reference>
<protein>
    <submittedName>
        <fullName evidence="2">Uncharacterized protein</fullName>
    </submittedName>
</protein>
<accession>W8EQQ1</accession>
<feature type="transmembrane region" description="Helical" evidence="1">
    <location>
        <begin position="79"/>
        <end position="96"/>
    </location>
</feature>
<dbReference type="KEGG" id="hsw:Hsw_PA0121"/>
<dbReference type="HOGENOM" id="CLU_2180261_0_0_10"/>
<evidence type="ECO:0000256" key="1">
    <source>
        <dbReference type="SAM" id="Phobius"/>
    </source>
</evidence>
<keyword evidence="3" id="KW-1185">Reference proteome</keyword>
<sequence>MRSFLFGQLIRSLLIGVVAIGITVWLYWSGLGLTIEGTRVKYQIALAWVALSIGGSYVWHTRHLDRKTVAGTVSEILMWLLYALLLLLALRIWFFMPEPFDPNKRPFMD</sequence>
<dbReference type="EMBL" id="CP007144">
    <property type="protein sequence ID" value="AHJ95454.1"/>
    <property type="molecule type" value="Genomic_DNA"/>
</dbReference>